<dbReference type="AlphaFoldDB" id="A0A813UDW3"/>
<organism evidence="5 6">
    <name type="scientific">Brachionus calyciflorus</name>
    <dbReference type="NCBI Taxonomy" id="104777"/>
    <lineage>
        <taxon>Eukaryota</taxon>
        <taxon>Metazoa</taxon>
        <taxon>Spiralia</taxon>
        <taxon>Gnathifera</taxon>
        <taxon>Rotifera</taxon>
        <taxon>Eurotatoria</taxon>
        <taxon>Monogononta</taxon>
        <taxon>Pseudotrocha</taxon>
        <taxon>Ploima</taxon>
        <taxon>Brachionidae</taxon>
        <taxon>Brachionus</taxon>
    </lineage>
</organism>
<evidence type="ECO:0000313" key="5">
    <source>
        <dbReference type="EMBL" id="CAF0822358.1"/>
    </source>
</evidence>
<name>A0A813UDW3_9BILA</name>
<gene>
    <name evidence="5" type="ORF">OXX778_LOCUS7535</name>
</gene>
<comment type="function">
    <text evidence="3">Rab9 effector required for endosome to trans-Golgi network (TGN) transport.</text>
</comment>
<protein>
    <recommendedName>
        <fullName evidence="4">Rab9 effector protein with kelch motifs</fullName>
    </recommendedName>
</protein>
<evidence type="ECO:0000256" key="2">
    <source>
        <dbReference type="ARBA" id="ARBA00022737"/>
    </source>
</evidence>
<accession>A0A813UDW3</accession>
<dbReference type="Pfam" id="PF01344">
    <property type="entry name" value="Kelch_1"/>
    <property type="match status" value="1"/>
</dbReference>
<sequence>MELFPIYDENSKISKNLWYSISALGDSPLMRVGHTIVHKKFNSDSKGKFYIVGGANPSNSFNDVYTLDMDTLSWDKYDEDLENFPKGRYEHSCMLHDDSIYIFGGSNEDGSLNDVFKINTDENKIEKILNSSTNCPTPRTIHVGANLKNQLVIFGGGIEGKSPIQDKKVYIYNTSSNKWIALSINGKNPEYRQGHLMIGHDDSEIYLHGGMNEEGIFDDFWVLNLKKMTWAQVDQDQNNRPSGRAAHGGISVNNNLYIFGGIGETGLALDDLWKYDLNQNQWSLIEIFGYKPPSRLDFAYCKATFKTSDNDEENENEDNLKVESEKNFFVIHGGMDTEGNVFDDIFMISLE</sequence>
<dbReference type="PANTHER" id="PTHR46647">
    <property type="entry name" value="RAB9 EFFECTOR PROTEIN WITH KELCH MOTIFS"/>
    <property type="match status" value="1"/>
</dbReference>
<keyword evidence="2" id="KW-0677">Repeat</keyword>
<dbReference type="SUPFAM" id="SSF117281">
    <property type="entry name" value="Kelch motif"/>
    <property type="match status" value="1"/>
</dbReference>
<dbReference type="Proteomes" id="UP000663879">
    <property type="component" value="Unassembled WGS sequence"/>
</dbReference>
<evidence type="ECO:0000256" key="1">
    <source>
        <dbReference type="ARBA" id="ARBA00022441"/>
    </source>
</evidence>
<keyword evidence="1" id="KW-0880">Kelch repeat</keyword>
<dbReference type="Pfam" id="PF24681">
    <property type="entry name" value="Kelch_KLHDC2_KLHL20_DRC7"/>
    <property type="match status" value="1"/>
</dbReference>
<evidence type="ECO:0000313" key="6">
    <source>
        <dbReference type="Proteomes" id="UP000663879"/>
    </source>
</evidence>
<dbReference type="InterPro" id="IPR015915">
    <property type="entry name" value="Kelch-typ_b-propeller"/>
</dbReference>
<dbReference type="PANTHER" id="PTHR46647:SF1">
    <property type="entry name" value="RAB9 EFFECTOR PROTEIN WITH KELCH MOTIFS"/>
    <property type="match status" value="1"/>
</dbReference>
<evidence type="ECO:0000256" key="4">
    <source>
        <dbReference type="ARBA" id="ARBA00039295"/>
    </source>
</evidence>
<dbReference type="InterPro" id="IPR006652">
    <property type="entry name" value="Kelch_1"/>
</dbReference>
<dbReference type="OrthoDB" id="10251809at2759"/>
<dbReference type="Gene3D" id="2.120.10.80">
    <property type="entry name" value="Kelch-type beta propeller"/>
    <property type="match status" value="2"/>
</dbReference>
<comment type="caution">
    <text evidence="5">The sequence shown here is derived from an EMBL/GenBank/DDBJ whole genome shotgun (WGS) entry which is preliminary data.</text>
</comment>
<dbReference type="EMBL" id="CAJNOC010000967">
    <property type="protein sequence ID" value="CAF0822358.1"/>
    <property type="molecule type" value="Genomic_DNA"/>
</dbReference>
<keyword evidence="6" id="KW-1185">Reference proteome</keyword>
<dbReference type="SMART" id="SM00612">
    <property type="entry name" value="Kelch"/>
    <property type="match status" value="5"/>
</dbReference>
<evidence type="ECO:0000256" key="3">
    <source>
        <dbReference type="ARBA" id="ARBA00037224"/>
    </source>
</evidence>
<proteinExistence type="predicted"/>
<dbReference type="InterPro" id="IPR052124">
    <property type="entry name" value="Rab9_kelch_effector"/>
</dbReference>
<reference evidence="5" key="1">
    <citation type="submission" date="2021-02" db="EMBL/GenBank/DDBJ databases">
        <authorList>
            <person name="Nowell W R."/>
        </authorList>
    </citation>
    <scope>NUCLEOTIDE SEQUENCE</scope>
    <source>
        <strain evidence="5">Ploen Becks lab</strain>
    </source>
</reference>